<dbReference type="EMBL" id="PGFZ01000009">
    <property type="protein sequence ID" value="POZ50727.1"/>
    <property type="molecule type" value="Genomic_DNA"/>
</dbReference>
<keyword evidence="1" id="KW-0547">Nucleotide-binding</keyword>
<dbReference type="InterPro" id="IPR001650">
    <property type="entry name" value="Helicase_C-like"/>
</dbReference>
<dbReference type="PROSITE" id="PS51194">
    <property type="entry name" value="HELICASE_CTER"/>
    <property type="match status" value="1"/>
</dbReference>
<keyword evidence="2" id="KW-0378">Hydrolase</keyword>
<dbReference type="SMART" id="SM00490">
    <property type="entry name" value="HELICc"/>
    <property type="match status" value="1"/>
</dbReference>
<keyword evidence="4" id="KW-0067">ATP-binding</keyword>
<name>A0A2S5CIZ6_9GAMM</name>
<keyword evidence="3" id="KW-0347">Helicase</keyword>
<dbReference type="InterPro" id="IPR000330">
    <property type="entry name" value="SNF2_N"/>
</dbReference>
<evidence type="ECO:0000256" key="1">
    <source>
        <dbReference type="ARBA" id="ARBA00022741"/>
    </source>
</evidence>
<dbReference type="PROSITE" id="PS51192">
    <property type="entry name" value="HELICASE_ATP_BIND_1"/>
    <property type="match status" value="1"/>
</dbReference>
<dbReference type="InterPro" id="IPR027417">
    <property type="entry name" value="P-loop_NTPase"/>
</dbReference>
<accession>A0A2S5CIZ6</accession>
<organism evidence="7 8">
    <name type="scientific">Methylovulum psychrotolerans</name>
    <dbReference type="NCBI Taxonomy" id="1704499"/>
    <lineage>
        <taxon>Bacteria</taxon>
        <taxon>Pseudomonadati</taxon>
        <taxon>Pseudomonadota</taxon>
        <taxon>Gammaproteobacteria</taxon>
        <taxon>Methylococcales</taxon>
        <taxon>Methylococcaceae</taxon>
        <taxon>Methylovulum</taxon>
    </lineage>
</organism>
<evidence type="ECO:0000259" key="6">
    <source>
        <dbReference type="PROSITE" id="PS51194"/>
    </source>
</evidence>
<dbReference type="Proteomes" id="UP000237423">
    <property type="component" value="Unassembled WGS sequence"/>
</dbReference>
<dbReference type="Pfam" id="PF00176">
    <property type="entry name" value="SNF2-rel_dom"/>
    <property type="match status" value="1"/>
</dbReference>
<dbReference type="SMART" id="SM00487">
    <property type="entry name" value="DEXDc"/>
    <property type="match status" value="1"/>
</dbReference>
<gene>
    <name evidence="7" type="ORF">AADEFJLK_03624</name>
</gene>
<dbReference type="GO" id="GO:0004386">
    <property type="term" value="F:helicase activity"/>
    <property type="evidence" value="ECO:0007669"/>
    <property type="project" value="UniProtKB-KW"/>
</dbReference>
<evidence type="ECO:0000313" key="8">
    <source>
        <dbReference type="Proteomes" id="UP000237423"/>
    </source>
</evidence>
<evidence type="ECO:0000256" key="4">
    <source>
        <dbReference type="ARBA" id="ARBA00022840"/>
    </source>
</evidence>
<sequence>MPHSIIAPGTRIELRDEEWLVRRVDMTTSGGQQLTCIGLSELVKDKEALFLTELDNNSKFRTRINVLKPEDTEFVQDQSNGFIDSRLYLEALLRESPPTDNKLYVGHRAAMDVVPYQMQPTLQALNQPRQRILIADAVGLGKTLEAGILVSELMRRGKGKRILVVAVKSMLTQFQKEFWNRFTIPLTRLDSIGIQRVRNQIPSNHNPFFYFDKAIVSVDTLKQGIEYRNYLENAYWDIIVIDEAHNVAERSGSSQRARLARLLSVRSDTLIMLSATPHDGRAKSFASLLNMLDATAIANPENYSKDDYADKGLVIRRFKKDIIDQVKTEFKERKTQQIKTQASALEQAAFDYLTEIQFAKIDQVRSAGILFKTTLIKALFSSPVACRETIQNRLKNLEQKQDNAYQNDRDQLITLNDLLAKIEVANFSKYQCLIATITDHKEGLNWKPNETKDRIVIFTERIETLRFLKENLQQDLKLKDNQIEVLYGSLSDTEQQRIVEDFGQENKPVRLLICSDVASEGINLHFLSHRMIHFDIPWSLMIFQQRNGRIDRYGQEYSPHILYLMTDCANDVIKGDNRILEVLIEKDDQAIKNIGDPSVFMGVYDSEAEEQITAQAIENGIAAAAFDQQLESKAQAFDLFAEDWFATESQAVINDPLNETGSIPCLFLSDFDYLSKGIQRLAEKETRDRITQFSANPIQQRVEFTAPKSLELRFKHLSKEIWPSNGHFILSAEKSAIETAINESRQSEQSWPVVHYLWEQHPVFQWLNNKVAGGFKRQQAPVIVAGAKLAKGEVIYITYSLIANQKGQPLIQRWLGIGFINGQFNGIDALEEVLKRIGLSQGLPNSGEASSVFNQLAAQLPEVVKQTKQQMTLYRKAFEQENRPKLDAQLEKLKILENKHVEQLDLSVQTSEQLAAIKDKRYQEEKAAIRSRFEEYRQWIQETMNTEDHPYIQIVAAIVQA</sequence>
<reference evidence="7 8" key="1">
    <citation type="submission" date="2017-11" db="EMBL/GenBank/DDBJ databases">
        <title>Draft Genome Sequence of Methylobacter psychrotolerans Sph1T, an Obligate Methanotroph from Low-Temperature Environments.</title>
        <authorList>
            <person name="Oshkin I.Y."/>
            <person name="Miroshnikov K."/>
            <person name="Belova S.E."/>
            <person name="Korzhenkov A."/>
            <person name="Toshchakov S.V."/>
            <person name="Dedysh S.N."/>
        </authorList>
    </citation>
    <scope>NUCLEOTIDE SEQUENCE [LARGE SCALE GENOMIC DNA]</scope>
    <source>
        <strain evidence="7 8">Sph1</strain>
    </source>
</reference>
<evidence type="ECO:0000256" key="2">
    <source>
        <dbReference type="ARBA" id="ARBA00022801"/>
    </source>
</evidence>
<dbReference type="InterPro" id="IPR038718">
    <property type="entry name" value="SNF2-like_sf"/>
</dbReference>
<dbReference type="AlphaFoldDB" id="A0A2S5CIZ6"/>
<dbReference type="InterPro" id="IPR057342">
    <property type="entry name" value="DEXDc_RapA"/>
</dbReference>
<protein>
    <submittedName>
        <fullName evidence="7">RNA polymerase-associated protein RapA</fullName>
    </submittedName>
</protein>
<feature type="domain" description="Helicase ATP-binding" evidence="5">
    <location>
        <begin position="123"/>
        <end position="295"/>
    </location>
</feature>
<dbReference type="RefSeq" id="WP_103975261.1">
    <property type="nucleotide sequence ID" value="NZ_PGFZ01000009.1"/>
</dbReference>
<dbReference type="Gene3D" id="3.40.50.300">
    <property type="entry name" value="P-loop containing nucleotide triphosphate hydrolases"/>
    <property type="match status" value="1"/>
</dbReference>
<dbReference type="InterPro" id="IPR049730">
    <property type="entry name" value="SNF2/RAD54-like_C"/>
</dbReference>
<dbReference type="GO" id="GO:0016787">
    <property type="term" value="F:hydrolase activity"/>
    <property type="evidence" value="ECO:0007669"/>
    <property type="project" value="UniProtKB-KW"/>
</dbReference>
<dbReference type="SUPFAM" id="SSF52540">
    <property type="entry name" value="P-loop containing nucleoside triphosphate hydrolases"/>
    <property type="match status" value="2"/>
</dbReference>
<dbReference type="PANTHER" id="PTHR45766:SF6">
    <property type="entry name" value="SWI_SNF-RELATED MATRIX-ASSOCIATED ACTIN-DEPENDENT REGULATOR OF CHROMATIN SUBFAMILY A-LIKE PROTEIN 1"/>
    <property type="match status" value="1"/>
</dbReference>
<dbReference type="GO" id="GO:0005524">
    <property type="term" value="F:ATP binding"/>
    <property type="evidence" value="ECO:0007669"/>
    <property type="project" value="UniProtKB-KW"/>
</dbReference>
<feature type="domain" description="Helicase C-terminal" evidence="6">
    <location>
        <begin position="439"/>
        <end position="598"/>
    </location>
</feature>
<dbReference type="CDD" id="cd18011">
    <property type="entry name" value="DEXDc_RapA"/>
    <property type="match status" value="1"/>
</dbReference>
<proteinExistence type="predicted"/>
<evidence type="ECO:0000259" key="5">
    <source>
        <dbReference type="PROSITE" id="PS51192"/>
    </source>
</evidence>
<dbReference type="Gene3D" id="3.40.50.10810">
    <property type="entry name" value="Tandem AAA-ATPase domain"/>
    <property type="match status" value="1"/>
</dbReference>
<evidence type="ECO:0000256" key="3">
    <source>
        <dbReference type="ARBA" id="ARBA00022806"/>
    </source>
</evidence>
<dbReference type="CDD" id="cd18793">
    <property type="entry name" value="SF2_C_SNF"/>
    <property type="match status" value="1"/>
</dbReference>
<dbReference type="InterPro" id="IPR014001">
    <property type="entry name" value="Helicase_ATP-bd"/>
</dbReference>
<comment type="caution">
    <text evidence="7">The sequence shown here is derived from an EMBL/GenBank/DDBJ whole genome shotgun (WGS) entry which is preliminary data.</text>
</comment>
<dbReference type="PANTHER" id="PTHR45766">
    <property type="entry name" value="DNA ANNEALING HELICASE AND ENDONUCLEASE ZRANB3 FAMILY MEMBER"/>
    <property type="match status" value="1"/>
</dbReference>
<dbReference type="Pfam" id="PF00271">
    <property type="entry name" value="Helicase_C"/>
    <property type="match status" value="1"/>
</dbReference>
<evidence type="ECO:0000313" key="7">
    <source>
        <dbReference type="EMBL" id="POZ50727.1"/>
    </source>
</evidence>